<comment type="cofactor">
    <cofactor evidence="1">
        <name>Fe(2+)</name>
        <dbReference type="ChEBI" id="CHEBI:29033"/>
    </cofactor>
</comment>
<feature type="domain" description="JmjN" evidence="16">
    <location>
        <begin position="18"/>
        <end position="60"/>
    </location>
</feature>
<dbReference type="GO" id="GO:0046872">
    <property type="term" value="F:metal ion binding"/>
    <property type="evidence" value="ECO:0007669"/>
    <property type="project" value="UniProtKB-KW"/>
</dbReference>
<comment type="function">
    <text evidence="14">Probable histone demethylase that specifically demethylates 'Lys-9' and 'Lys-36' residues of histone H3, thereby playing a central role in histone code. Demethylation of Lys residue generates formaldehyde and succinate.</text>
</comment>
<evidence type="ECO:0000256" key="9">
    <source>
        <dbReference type="ARBA" id="ARBA00023004"/>
    </source>
</evidence>
<keyword evidence="12" id="KW-0539">Nucleus</keyword>
<evidence type="ECO:0000313" key="19">
    <source>
        <dbReference type="Proteomes" id="UP001200034"/>
    </source>
</evidence>
<evidence type="ECO:0000256" key="5">
    <source>
        <dbReference type="ARBA" id="ARBA00022833"/>
    </source>
</evidence>
<keyword evidence="8" id="KW-0560">Oxidoreductase</keyword>
<dbReference type="GO" id="GO:0048512">
    <property type="term" value="P:circadian behavior"/>
    <property type="evidence" value="ECO:0007669"/>
    <property type="project" value="UniProtKB-ARBA"/>
</dbReference>
<dbReference type="GO" id="GO:0140681">
    <property type="term" value="F:histone H3K36me2/H3K36me3 demethylase activity"/>
    <property type="evidence" value="ECO:0007669"/>
    <property type="project" value="UniProtKB-ARBA"/>
</dbReference>
<evidence type="ECO:0000259" key="16">
    <source>
        <dbReference type="PROSITE" id="PS51183"/>
    </source>
</evidence>
<reference evidence="18" key="1">
    <citation type="journal article" date="2021" name="Mol. Ecol. Resour.">
        <title>Phylogenomic analyses of the genus Drosophila reveals genomic signals of climate adaptation.</title>
        <authorList>
            <person name="Li F."/>
            <person name="Rane R.V."/>
            <person name="Luria V."/>
            <person name="Xiong Z."/>
            <person name="Chen J."/>
            <person name="Li Z."/>
            <person name="Catullo R.A."/>
            <person name="Griffin P.C."/>
            <person name="Schiffer M."/>
            <person name="Pearce S."/>
            <person name="Lee S.F."/>
            <person name="McElroy K."/>
            <person name="Stocker A."/>
            <person name="Shirriffs J."/>
            <person name="Cockerell F."/>
            <person name="Coppin C."/>
            <person name="Sgro C.M."/>
            <person name="Karger A."/>
            <person name="Cain J.W."/>
            <person name="Weber J.A."/>
            <person name="Santpere G."/>
            <person name="Kirschner M.W."/>
            <person name="Hoffmann A.A."/>
            <person name="Oakeshott J.G."/>
            <person name="Zhang G."/>
        </authorList>
    </citation>
    <scope>NUCLEOTIDE SEQUENCE</scope>
    <source>
        <strain evidence="18">BGI-SZ-2011g</strain>
    </source>
</reference>
<dbReference type="EMBL" id="JAJJHW010002585">
    <property type="protein sequence ID" value="KAH8372216.1"/>
    <property type="molecule type" value="Genomic_DNA"/>
</dbReference>
<evidence type="ECO:0000256" key="7">
    <source>
        <dbReference type="ARBA" id="ARBA00022964"/>
    </source>
</evidence>
<accession>A0AAD4PMH5</accession>
<evidence type="ECO:0000256" key="8">
    <source>
        <dbReference type="ARBA" id="ARBA00023002"/>
    </source>
</evidence>
<evidence type="ECO:0000256" key="11">
    <source>
        <dbReference type="ARBA" id="ARBA00023163"/>
    </source>
</evidence>
<dbReference type="SMART" id="SM00545">
    <property type="entry name" value="JmjN"/>
    <property type="match status" value="1"/>
</dbReference>
<keyword evidence="5" id="KW-0862">Zinc</keyword>
<dbReference type="Pfam" id="PF02373">
    <property type="entry name" value="JmjC"/>
    <property type="match status" value="1"/>
</dbReference>
<dbReference type="GO" id="GO:0140684">
    <property type="term" value="F:histone H3K9me2/H3K9me3 demethylase activity"/>
    <property type="evidence" value="ECO:0007669"/>
    <property type="project" value="UniProtKB-EC"/>
</dbReference>
<dbReference type="EC" id="1.14.11.66" evidence="3"/>
<keyword evidence="6" id="KW-0156">Chromatin regulator</keyword>
<dbReference type="PANTHER" id="PTHR10694:SF142">
    <property type="entry name" value="LYSINE-SPECIFIC DEMETHYLASE 4A-RELATED"/>
    <property type="match status" value="1"/>
</dbReference>
<dbReference type="Gene3D" id="2.60.120.650">
    <property type="entry name" value="Cupin"/>
    <property type="match status" value="1"/>
</dbReference>
<dbReference type="InterPro" id="IPR003347">
    <property type="entry name" value="JmjC_dom"/>
</dbReference>
<keyword evidence="9" id="KW-0408">Iron</keyword>
<feature type="domain" description="JmjC" evidence="17">
    <location>
        <begin position="149"/>
        <end position="315"/>
    </location>
</feature>
<dbReference type="SMART" id="SM00558">
    <property type="entry name" value="JmjC"/>
    <property type="match status" value="1"/>
</dbReference>
<dbReference type="Pfam" id="PF02375">
    <property type="entry name" value="JmjN"/>
    <property type="match status" value="1"/>
</dbReference>
<evidence type="ECO:0000256" key="13">
    <source>
        <dbReference type="ARBA" id="ARBA00049349"/>
    </source>
</evidence>
<dbReference type="InterPro" id="IPR003349">
    <property type="entry name" value="JmjN"/>
</dbReference>
<keyword evidence="4" id="KW-0479">Metal-binding</keyword>
<dbReference type="PROSITE" id="PS51183">
    <property type="entry name" value="JMJN"/>
    <property type="match status" value="1"/>
</dbReference>
<proteinExistence type="inferred from homology"/>
<dbReference type="FunFam" id="2.60.120.650:FF:000048">
    <property type="entry name" value="Lysine-specific demethylase 4A"/>
    <property type="match status" value="1"/>
</dbReference>
<evidence type="ECO:0000256" key="10">
    <source>
        <dbReference type="ARBA" id="ARBA00023015"/>
    </source>
</evidence>
<evidence type="ECO:0000256" key="3">
    <source>
        <dbReference type="ARBA" id="ARBA00012900"/>
    </source>
</evidence>
<comment type="catalytic activity">
    <reaction evidence="13">
        <text>N(6),N(6),N(6)-trimethyl-L-lysyl(9)-[histone H3] + 2 2-oxoglutarate + 2 O2 = N(6)-methyl-L-lysyl(9)-[histone H3] + 2 formaldehyde + 2 succinate + 2 CO2</text>
        <dbReference type="Rhea" id="RHEA:60200"/>
        <dbReference type="Rhea" id="RHEA-COMP:15538"/>
        <dbReference type="Rhea" id="RHEA-COMP:15542"/>
        <dbReference type="ChEBI" id="CHEBI:15379"/>
        <dbReference type="ChEBI" id="CHEBI:16526"/>
        <dbReference type="ChEBI" id="CHEBI:16810"/>
        <dbReference type="ChEBI" id="CHEBI:16842"/>
        <dbReference type="ChEBI" id="CHEBI:30031"/>
        <dbReference type="ChEBI" id="CHEBI:61929"/>
        <dbReference type="ChEBI" id="CHEBI:61961"/>
        <dbReference type="EC" id="1.14.11.66"/>
    </reaction>
</comment>
<organism evidence="18 19">
    <name type="scientific">Drosophila rubida</name>
    <dbReference type="NCBI Taxonomy" id="30044"/>
    <lineage>
        <taxon>Eukaryota</taxon>
        <taxon>Metazoa</taxon>
        <taxon>Ecdysozoa</taxon>
        <taxon>Arthropoda</taxon>
        <taxon>Hexapoda</taxon>
        <taxon>Insecta</taxon>
        <taxon>Pterygota</taxon>
        <taxon>Neoptera</taxon>
        <taxon>Endopterygota</taxon>
        <taxon>Diptera</taxon>
        <taxon>Brachycera</taxon>
        <taxon>Muscomorpha</taxon>
        <taxon>Ephydroidea</taxon>
        <taxon>Drosophilidae</taxon>
        <taxon>Drosophila</taxon>
    </lineage>
</organism>
<evidence type="ECO:0000313" key="18">
    <source>
        <dbReference type="EMBL" id="KAH8372216.1"/>
    </source>
</evidence>
<dbReference type="PROSITE" id="PS51184">
    <property type="entry name" value="JMJC"/>
    <property type="match status" value="1"/>
</dbReference>
<evidence type="ECO:0000256" key="1">
    <source>
        <dbReference type="ARBA" id="ARBA00001954"/>
    </source>
</evidence>
<comment type="similarity">
    <text evidence="2">Belongs to the JHDM3 histone demethylase family.</text>
</comment>
<feature type="region of interest" description="Disordered" evidence="15">
    <location>
        <begin position="370"/>
        <end position="408"/>
    </location>
</feature>
<evidence type="ECO:0000256" key="14">
    <source>
        <dbReference type="ARBA" id="ARBA00053408"/>
    </source>
</evidence>
<keyword evidence="11" id="KW-0804">Transcription</keyword>
<dbReference type="AlphaFoldDB" id="A0AAD4PMH5"/>
<dbReference type="GO" id="GO:0000785">
    <property type="term" value="C:chromatin"/>
    <property type="evidence" value="ECO:0007669"/>
    <property type="project" value="TreeGrafter"/>
</dbReference>
<evidence type="ECO:0000256" key="4">
    <source>
        <dbReference type="ARBA" id="ARBA00022723"/>
    </source>
</evidence>
<dbReference type="PANTHER" id="PTHR10694">
    <property type="entry name" value="LYSINE-SPECIFIC DEMETHYLASE"/>
    <property type="match status" value="1"/>
</dbReference>
<keyword evidence="10" id="KW-0805">Transcription regulation</keyword>
<dbReference type="Proteomes" id="UP001200034">
    <property type="component" value="Unassembled WGS sequence"/>
</dbReference>
<name>A0AAD4PMH5_9MUSC</name>
<evidence type="ECO:0000256" key="15">
    <source>
        <dbReference type="SAM" id="MobiDB-lite"/>
    </source>
</evidence>
<evidence type="ECO:0000256" key="2">
    <source>
        <dbReference type="ARBA" id="ARBA00009711"/>
    </source>
</evidence>
<gene>
    <name evidence="18" type="ORF">KR093_010602</name>
</gene>
<dbReference type="SUPFAM" id="SSF51197">
    <property type="entry name" value="Clavaminate synthase-like"/>
    <property type="match status" value="1"/>
</dbReference>
<dbReference type="GO" id="GO:0010468">
    <property type="term" value="P:regulation of gene expression"/>
    <property type="evidence" value="ECO:0007669"/>
    <property type="project" value="TreeGrafter"/>
</dbReference>
<evidence type="ECO:0000256" key="12">
    <source>
        <dbReference type="ARBA" id="ARBA00023242"/>
    </source>
</evidence>
<keyword evidence="19" id="KW-1185">Reference proteome</keyword>
<keyword evidence="7" id="KW-0223">Dioxygenase</keyword>
<protein>
    <recommendedName>
        <fullName evidence="3">[histone H3]-trimethyl-L-lysine(9) demethylase</fullName>
        <ecNumber evidence="3">1.14.11.66</ecNumber>
    </recommendedName>
</protein>
<evidence type="ECO:0000259" key="17">
    <source>
        <dbReference type="PROSITE" id="PS51184"/>
    </source>
</evidence>
<comment type="caution">
    <text evidence="18">The sequence shown here is derived from an EMBL/GenBank/DDBJ whole genome shotgun (WGS) entry which is preliminary data.</text>
</comment>
<evidence type="ECO:0000256" key="6">
    <source>
        <dbReference type="ARBA" id="ARBA00022853"/>
    </source>
</evidence>
<dbReference type="GO" id="GO:0005634">
    <property type="term" value="C:nucleus"/>
    <property type="evidence" value="ECO:0007669"/>
    <property type="project" value="TreeGrafter"/>
</dbReference>
<sequence length="499" mass="57066">MSARLSFDDGDQNDQPRIMTFRPSYEEFKNFADYIAFMESRGAHKAGLVKIIPPAEWIPRKSGYDIENINMTIPAPINQVVTGAHGVYQQFNIQQRRQMTLRQFMDKANSEMFQTPRHIDYDDLERKYWKNITYISPDYAADVKGSLSDEELDVWNIGRLDTILNLVNTDYGIEIDGVNTAYLYFGMWKSSFAWHTEDMDLYSINYLHFGAPKTWYAIPPAHGRRLEKLANSIFTDNYQECNAYLRHKMTVISPKILRQHNIPYNKITQEAGEIMITFPFGYHAGFNHGFNGAESTNFASKRWIEYGKRASICKCRSDMVKISMETFVRRFQPERYQNWLRGEDYGNHPEEPGKICAAAPPTINEYKIIEDDSQPSKPKGKSAQKRGCSLPNNVEEAATDDDGASVASSSANMKQVMVKLRKLPLPNPNESASGETTETSTAIPKEKYDFNSIAVVRVKRLWNALPSTETGTNLLPNGVVKNTKRMRFQTKVLTLDDDE</sequence>